<feature type="non-terminal residue" evidence="1">
    <location>
        <position position="612"/>
    </location>
</feature>
<name>A0A382B1K6_9ZZZZ</name>
<organism evidence="1">
    <name type="scientific">marine metagenome</name>
    <dbReference type="NCBI Taxonomy" id="408172"/>
    <lineage>
        <taxon>unclassified sequences</taxon>
        <taxon>metagenomes</taxon>
        <taxon>ecological metagenomes</taxon>
    </lineage>
</organism>
<accession>A0A382B1K6</accession>
<dbReference type="Pfam" id="PF17957">
    <property type="entry name" value="Big_7"/>
    <property type="match status" value="6"/>
</dbReference>
<dbReference type="Gene3D" id="2.60.40.10">
    <property type="entry name" value="Immunoglobulins"/>
    <property type="match status" value="6"/>
</dbReference>
<feature type="non-terminal residue" evidence="1">
    <location>
        <position position="1"/>
    </location>
</feature>
<gene>
    <name evidence="1" type="ORF">METZ01_LOCUS160036</name>
</gene>
<protein>
    <submittedName>
        <fullName evidence="1">Uncharacterized protein</fullName>
    </submittedName>
</protein>
<evidence type="ECO:0000313" key="1">
    <source>
        <dbReference type="EMBL" id="SVB07182.1"/>
    </source>
</evidence>
<proteinExistence type="predicted"/>
<sequence length="612" mass="67110">VFIAILFLSCEGPVFDVPADQDSIPPTLTITFPADQSVLSDTVTISAYAFDNVELDTVTIYLNDSVIHQSKDGPYEYSWITQNYAEDEYHTIRAKAQDLSGNVNYTNTIQVMIDNQDNVNPTGTLIFPFTGQTLTGEVTIIVEASDNDGVSSVTIYIDGDTVTTLTAPPYTYTWNTINEVDDIIYTIHSHVQDNSGNQITLGPINVLIDNYEADDNIAPTGTITHPPSASTVSGTIDIQVNAYDNVQMGFVNFIIDGSAVAQDSIPPYIYTWNTLEEMEDTDHIINVNLTDSAGNETSLFPVTVYVNNIDEPDVTPPTIVIYDPAANQTVSGTVPFLTIATDNVGINRVEFYHDYVLEHTATSYPYSYEWNSTAMEDDSEHIWYAKAFDTSENEAQTQPIAIYVDNEDNIPPTGFILYPYAGQTLSGVVQIQVSASDNTGIAQVEFFIDGLLAVSDSQEPFNYDWDTAFSSEDEDHVISVTVTDLGGNAVDLSPIAVTVNNDDTPENDITPPVVAILTPLSSQTVSDSVLISGFATDNVAIEQVQFFVDDELVSTLTDTPYNTLWNTYDLANYSEHIIQMIAQDPTGNESAAQPVFVTVENEYEGEIDNLTL</sequence>
<dbReference type="InterPro" id="IPR013783">
    <property type="entry name" value="Ig-like_fold"/>
</dbReference>
<dbReference type="EMBL" id="UINC01027628">
    <property type="protein sequence ID" value="SVB07182.1"/>
    <property type="molecule type" value="Genomic_DNA"/>
</dbReference>
<reference evidence="1" key="1">
    <citation type="submission" date="2018-05" db="EMBL/GenBank/DDBJ databases">
        <authorList>
            <person name="Lanie J.A."/>
            <person name="Ng W.-L."/>
            <person name="Kazmierczak K.M."/>
            <person name="Andrzejewski T.M."/>
            <person name="Davidsen T.M."/>
            <person name="Wayne K.J."/>
            <person name="Tettelin H."/>
            <person name="Glass J.I."/>
            <person name="Rusch D."/>
            <person name="Podicherti R."/>
            <person name="Tsui H.-C.T."/>
            <person name="Winkler M.E."/>
        </authorList>
    </citation>
    <scope>NUCLEOTIDE SEQUENCE</scope>
</reference>
<dbReference type="AlphaFoldDB" id="A0A382B1K6"/>